<dbReference type="PANTHER" id="PTHR47926:SF345">
    <property type="entry name" value="(WILD MALAYSIAN BANANA) HYPOTHETICAL PROTEIN"/>
    <property type="match status" value="1"/>
</dbReference>
<dbReference type="Pfam" id="PF20431">
    <property type="entry name" value="E_motif"/>
    <property type="match status" value="1"/>
</dbReference>
<evidence type="ECO:0000313" key="5">
    <source>
        <dbReference type="Proteomes" id="UP001210211"/>
    </source>
</evidence>
<dbReference type="GO" id="GO:0003723">
    <property type="term" value="F:RNA binding"/>
    <property type="evidence" value="ECO:0007669"/>
    <property type="project" value="InterPro"/>
</dbReference>
<feature type="repeat" description="PPR" evidence="3">
    <location>
        <begin position="365"/>
        <end position="399"/>
    </location>
</feature>
<dbReference type="InterPro" id="IPR011990">
    <property type="entry name" value="TPR-like_helical_dom_sf"/>
</dbReference>
<name>A0AAD5Z8X9_9POAL</name>
<keyword evidence="1" id="KW-0677">Repeat</keyword>
<dbReference type="Gene3D" id="1.25.40.10">
    <property type="entry name" value="Tetratricopeptide repeat domain"/>
    <property type="match status" value="3"/>
</dbReference>
<proteinExistence type="predicted"/>
<dbReference type="InterPro" id="IPR046960">
    <property type="entry name" value="PPR_At4g14850-like_plant"/>
</dbReference>
<evidence type="ECO:0000256" key="3">
    <source>
        <dbReference type="PROSITE-ProRule" id="PRU00708"/>
    </source>
</evidence>
<protein>
    <submittedName>
        <fullName evidence="4">Uncharacterized protein</fullName>
    </submittedName>
</protein>
<dbReference type="NCBIfam" id="TIGR00756">
    <property type="entry name" value="PPR"/>
    <property type="match status" value="3"/>
</dbReference>
<dbReference type="PROSITE" id="PS51375">
    <property type="entry name" value="PPR"/>
    <property type="match status" value="3"/>
</dbReference>
<dbReference type="Pfam" id="PF01535">
    <property type="entry name" value="PPR"/>
    <property type="match status" value="2"/>
</dbReference>
<feature type="repeat" description="PPR" evidence="3">
    <location>
        <begin position="163"/>
        <end position="197"/>
    </location>
</feature>
<dbReference type="GO" id="GO:0009451">
    <property type="term" value="P:RNA modification"/>
    <property type="evidence" value="ECO:0007669"/>
    <property type="project" value="InterPro"/>
</dbReference>
<dbReference type="AlphaFoldDB" id="A0AAD5Z8X9"/>
<gene>
    <name evidence="4" type="ORF">LUZ61_018179</name>
</gene>
<dbReference type="InterPro" id="IPR046848">
    <property type="entry name" value="E_motif"/>
</dbReference>
<evidence type="ECO:0000256" key="1">
    <source>
        <dbReference type="ARBA" id="ARBA00022737"/>
    </source>
</evidence>
<sequence>MGFKIFPPHNFLCRMLYSTSMPITNSNSLQFLFSNSISTSKHLLQFFSLSITSHLLQPSNLHLFNSFLNSISKGPSPSLSFFLFSLIHKHNLMPDAYTISTTLKSVSRCSFLKHGEQLHSLIVKSGFESNTFVLNSLIGLYFSCGLTGLAKRVFDAASIGTRDIVSWNSMVSGYLDNNMFEDALLVFTKMVNGFVRIDEVSPINALIACAKLGFGEVGKRIHTLIVINGFDLNYYLGSALVSMYAKCGFTEVAHVVFDRMPERNVVCWGALIAGYVQFGKYKEAMELFRQMQLARVTPDEATMASVISLCAQMGALNEGRYVHAYCDIHGLGNRLFVKNALIDMYSKCGDVKEAYSVFLELTTRDVFSWTSMISGLAMNGYCTEALHLFEQMEREGQVVPNEVTFLGVLLACSHGGFVQKGYFYFDRMCNQYNLNPKIEHFGCMVDLLGRAKLIREALEFIENMPVLPDKVIWRALIFACISSREIKIAKYAADKIAELDSNSNCGVHVMLSNVYATSSLWAEVRTIRGFMKNQNEHKVPGHSFIEINGVVHEFLAGDVSHGETESIYQILKDLVNCCYMKEAFA</sequence>
<dbReference type="Proteomes" id="UP001210211">
    <property type="component" value="Unassembled WGS sequence"/>
</dbReference>
<reference evidence="4 5" key="1">
    <citation type="journal article" date="2022" name="Cell">
        <title>Repeat-based holocentromeres influence genome architecture and karyotype evolution.</title>
        <authorList>
            <person name="Hofstatter P.G."/>
            <person name="Thangavel G."/>
            <person name="Lux T."/>
            <person name="Neumann P."/>
            <person name="Vondrak T."/>
            <person name="Novak P."/>
            <person name="Zhang M."/>
            <person name="Costa L."/>
            <person name="Castellani M."/>
            <person name="Scott A."/>
            <person name="Toegelov H."/>
            <person name="Fuchs J."/>
            <person name="Mata-Sucre Y."/>
            <person name="Dias Y."/>
            <person name="Vanzela A.L.L."/>
            <person name="Huettel B."/>
            <person name="Almeida C.C.S."/>
            <person name="Simkova H."/>
            <person name="Souza G."/>
            <person name="Pedrosa-Harand A."/>
            <person name="Macas J."/>
            <person name="Mayer K.F.X."/>
            <person name="Houben A."/>
            <person name="Marques A."/>
        </authorList>
    </citation>
    <scope>NUCLEOTIDE SEQUENCE [LARGE SCALE GENOMIC DNA]</scope>
    <source>
        <strain evidence="4">RhyTen1mFocal</strain>
    </source>
</reference>
<evidence type="ECO:0000256" key="2">
    <source>
        <dbReference type="ARBA" id="ARBA00022946"/>
    </source>
</evidence>
<dbReference type="FunFam" id="1.25.40.10:FF:000184">
    <property type="entry name" value="Pentatricopeptide repeat-containing protein, chloroplastic"/>
    <property type="match status" value="1"/>
</dbReference>
<keyword evidence="5" id="KW-1185">Reference proteome</keyword>
<keyword evidence="2" id="KW-0809">Transit peptide</keyword>
<dbReference type="PANTHER" id="PTHR47926">
    <property type="entry name" value="PENTATRICOPEPTIDE REPEAT-CONTAINING PROTEIN"/>
    <property type="match status" value="1"/>
</dbReference>
<organism evidence="4 5">
    <name type="scientific">Rhynchospora tenuis</name>
    <dbReference type="NCBI Taxonomy" id="198213"/>
    <lineage>
        <taxon>Eukaryota</taxon>
        <taxon>Viridiplantae</taxon>
        <taxon>Streptophyta</taxon>
        <taxon>Embryophyta</taxon>
        <taxon>Tracheophyta</taxon>
        <taxon>Spermatophyta</taxon>
        <taxon>Magnoliopsida</taxon>
        <taxon>Liliopsida</taxon>
        <taxon>Poales</taxon>
        <taxon>Cyperaceae</taxon>
        <taxon>Cyperoideae</taxon>
        <taxon>Rhynchosporeae</taxon>
        <taxon>Rhynchospora</taxon>
    </lineage>
</organism>
<dbReference type="InterPro" id="IPR002885">
    <property type="entry name" value="PPR_rpt"/>
</dbReference>
<accession>A0AAD5Z8X9</accession>
<comment type="caution">
    <text evidence="4">The sequence shown here is derived from an EMBL/GenBank/DDBJ whole genome shotgun (WGS) entry which is preliminary data.</text>
</comment>
<evidence type="ECO:0000313" key="4">
    <source>
        <dbReference type="EMBL" id="KAJ3689015.1"/>
    </source>
</evidence>
<dbReference type="FunFam" id="1.25.40.10:FF:000344">
    <property type="entry name" value="Pentatricopeptide repeat-containing protein"/>
    <property type="match status" value="1"/>
</dbReference>
<dbReference type="EMBL" id="JAMRDG010000002">
    <property type="protein sequence ID" value="KAJ3689015.1"/>
    <property type="molecule type" value="Genomic_DNA"/>
</dbReference>
<feature type="repeat" description="PPR" evidence="3">
    <location>
        <begin position="264"/>
        <end position="298"/>
    </location>
</feature>
<dbReference type="Pfam" id="PF13041">
    <property type="entry name" value="PPR_2"/>
    <property type="match status" value="2"/>
</dbReference>